<gene>
    <name evidence="6" type="ORF">BFG52_14810</name>
</gene>
<dbReference type="SUPFAM" id="SSF49401">
    <property type="entry name" value="Bacterial adhesins"/>
    <property type="match status" value="1"/>
</dbReference>
<dbReference type="EMBL" id="CP016895">
    <property type="protein sequence ID" value="AOA59493.1"/>
    <property type="molecule type" value="Genomic_DNA"/>
</dbReference>
<evidence type="ECO:0000313" key="6">
    <source>
        <dbReference type="EMBL" id="AOA59493.1"/>
    </source>
</evidence>
<keyword evidence="4" id="KW-0281">Fimbrium</keyword>
<name>A0A1B2M392_9GAMM</name>
<dbReference type="InterPro" id="IPR050263">
    <property type="entry name" value="Bact_Fimbrial_Adh_Pro"/>
</dbReference>
<keyword evidence="7" id="KW-1185">Reference proteome</keyword>
<dbReference type="KEGG" id="ala:BFG52_14810"/>
<dbReference type="Proteomes" id="UP000093391">
    <property type="component" value="Chromosome"/>
</dbReference>
<evidence type="ECO:0000256" key="2">
    <source>
        <dbReference type="ARBA" id="ARBA00006671"/>
    </source>
</evidence>
<comment type="subcellular location">
    <subcellularLocation>
        <location evidence="1">Fimbrium</location>
    </subcellularLocation>
</comment>
<evidence type="ECO:0000256" key="4">
    <source>
        <dbReference type="ARBA" id="ARBA00023263"/>
    </source>
</evidence>
<keyword evidence="3 5" id="KW-0732">Signal</keyword>
<dbReference type="Gene3D" id="2.60.40.1090">
    <property type="entry name" value="Fimbrial-type adhesion domain"/>
    <property type="match status" value="1"/>
</dbReference>
<dbReference type="InterPro" id="IPR036937">
    <property type="entry name" value="Adhesion_dom_fimbrial_sf"/>
</dbReference>
<evidence type="ECO:0000256" key="5">
    <source>
        <dbReference type="SAM" id="SignalP"/>
    </source>
</evidence>
<evidence type="ECO:0000313" key="7">
    <source>
        <dbReference type="Proteomes" id="UP000093391"/>
    </source>
</evidence>
<dbReference type="AlphaFoldDB" id="A0A1B2M392"/>
<protein>
    <recommendedName>
        <fullName evidence="8">Fimbrial-type adhesion domain-containing protein</fullName>
    </recommendedName>
</protein>
<dbReference type="OrthoDB" id="6494728at2"/>
<sequence>MKKMNFKFLVAALGVMGIANVALATDGIISVNGKVVTATCTLTGSDGATGTEDVTVQLDTVRNDVFSAVNTTAGEKEFELKITNANGQACDDLTIGAIKGITLSGTEGTNFDATEKSWLINTDGTAPETKDVYVQILSGTTAIDFSSNKQLGTPVDGTYKLAARYISNKANPAPQTVKTSINYTLEYN</sequence>
<evidence type="ECO:0000256" key="3">
    <source>
        <dbReference type="ARBA" id="ARBA00022729"/>
    </source>
</evidence>
<dbReference type="GO" id="GO:0043709">
    <property type="term" value="P:cell adhesion involved in single-species biofilm formation"/>
    <property type="evidence" value="ECO:0007669"/>
    <property type="project" value="TreeGrafter"/>
</dbReference>
<dbReference type="PANTHER" id="PTHR33420:SF3">
    <property type="entry name" value="FIMBRIAL SUBUNIT ELFA"/>
    <property type="match status" value="1"/>
</dbReference>
<dbReference type="InterPro" id="IPR008966">
    <property type="entry name" value="Adhesion_dom_sf"/>
</dbReference>
<accession>A0A1B2M392</accession>
<dbReference type="PANTHER" id="PTHR33420">
    <property type="entry name" value="FIMBRIAL SUBUNIT ELFA-RELATED"/>
    <property type="match status" value="1"/>
</dbReference>
<evidence type="ECO:0008006" key="8">
    <source>
        <dbReference type="Google" id="ProtNLM"/>
    </source>
</evidence>
<organism evidence="6 7">
    <name type="scientific">Acinetobacter larvae</name>
    <dbReference type="NCBI Taxonomy" id="1789224"/>
    <lineage>
        <taxon>Bacteria</taxon>
        <taxon>Pseudomonadati</taxon>
        <taxon>Pseudomonadota</taxon>
        <taxon>Gammaproteobacteria</taxon>
        <taxon>Moraxellales</taxon>
        <taxon>Moraxellaceae</taxon>
        <taxon>Acinetobacter</taxon>
    </lineage>
</organism>
<reference evidence="6 7" key="1">
    <citation type="submission" date="2016-08" db="EMBL/GenBank/DDBJ databases">
        <authorList>
            <person name="Seilhamer J.J."/>
        </authorList>
    </citation>
    <scope>NUCLEOTIDE SEQUENCE [LARGE SCALE GENOMIC DNA]</scope>
    <source>
        <strain evidence="6 7">BRTC-1</strain>
    </source>
</reference>
<feature type="signal peptide" evidence="5">
    <location>
        <begin position="1"/>
        <end position="24"/>
    </location>
</feature>
<proteinExistence type="inferred from homology"/>
<comment type="similarity">
    <text evidence="2">Belongs to the fimbrial protein family.</text>
</comment>
<dbReference type="GO" id="GO:0009289">
    <property type="term" value="C:pilus"/>
    <property type="evidence" value="ECO:0007669"/>
    <property type="project" value="UniProtKB-SubCell"/>
</dbReference>
<evidence type="ECO:0000256" key="1">
    <source>
        <dbReference type="ARBA" id="ARBA00004561"/>
    </source>
</evidence>
<dbReference type="RefSeq" id="WP_067557938.1">
    <property type="nucleotide sequence ID" value="NZ_CP016895.1"/>
</dbReference>
<feature type="chain" id="PRO_5008539999" description="Fimbrial-type adhesion domain-containing protein" evidence="5">
    <location>
        <begin position="25"/>
        <end position="188"/>
    </location>
</feature>
<dbReference type="STRING" id="1789224.BFG52_14810"/>